<sequence>MSQFDELLVRVGPRIAKEDTSFRKAIGASQRLAICLRNCGGLSLKWLRPSSSAWWMTSCLNLPRRTGRALPRAFIIDGISRTALDPSMGNMWSSRVHQILAVVDAYYRFRVIDVGGYGRTSDGGILSRSSFGEGLMSGTLDFPEDKELPEAGHRGKMPYVLVGDEAFPLRRYLMRPFPGSNIPAELFLRCQSSVTQKWTTLTAAFSFCQPGACCPLVPAGWLVPAAWWLAGALPLPSLPHLASLPGWYLLAGWYGNQAGLGGGGGAD</sequence>
<evidence type="ECO:0000313" key="4">
    <source>
        <dbReference type="EMBL" id="KAK0143023.1"/>
    </source>
</evidence>
<dbReference type="AlphaFoldDB" id="A0AA47MMB0"/>
<proteinExistence type="predicted"/>
<evidence type="ECO:0000256" key="2">
    <source>
        <dbReference type="ARBA" id="ARBA00022723"/>
    </source>
</evidence>
<organism evidence="4 5">
    <name type="scientific">Merluccius polli</name>
    <name type="common">Benguela hake</name>
    <name type="synonym">Merluccius cadenati</name>
    <dbReference type="NCBI Taxonomy" id="89951"/>
    <lineage>
        <taxon>Eukaryota</taxon>
        <taxon>Metazoa</taxon>
        <taxon>Chordata</taxon>
        <taxon>Craniata</taxon>
        <taxon>Vertebrata</taxon>
        <taxon>Euteleostomi</taxon>
        <taxon>Actinopterygii</taxon>
        <taxon>Neopterygii</taxon>
        <taxon>Teleostei</taxon>
        <taxon>Neoteleostei</taxon>
        <taxon>Acanthomorphata</taxon>
        <taxon>Zeiogadaria</taxon>
        <taxon>Gadariae</taxon>
        <taxon>Gadiformes</taxon>
        <taxon>Gadoidei</taxon>
        <taxon>Merlucciidae</taxon>
        <taxon>Merluccius</taxon>
    </lineage>
</organism>
<keyword evidence="5" id="KW-1185">Reference proteome</keyword>
<dbReference type="EMBL" id="JAOPHQ010003444">
    <property type="protein sequence ID" value="KAK0143023.1"/>
    <property type="molecule type" value="Genomic_DNA"/>
</dbReference>
<keyword evidence="2" id="KW-0479">Metal-binding</keyword>
<dbReference type="GO" id="GO:0046872">
    <property type="term" value="F:metal ion binding"/>
    <property type="evidence" value="ECO:0007669"/>
    <property type="project" value="UniProtKB-KW"/>
</dbReference>
<protein>
    <recommendedName>
        <fullName evidence="3">DDE Tnp4 domain-containing protein</fullName>
    </recommendedName>
</protein>
<comment type="caution">
    <text evidence="4">The sequence shown here is derived from an EMBL/GenBank/DDBJ whole genome shotgun (WGS) entry which is preliminary data.</text>
</comment>
<dbReference type="Proteomes" id="UP001174136">
    <property type="component" value="Unassembled WGS sequence"/>
</dbReference>
<evidence type="ECO:0000259" key="3">
    <source>
        <dbReference type="Pfam" id="PF13359"/>
    </source>
</evidence>
<name>A0AA47MMB0_MERPO</name>
<feature type="domain" description="DDE Tnp4" evidence="3">
    <location>
        <begin position="88"/>
        <end position="179"/>
    </location>
</feature>
<evidence type="ECO:0000256" key="1">
    <source>
        <dbReference type="ARBA" id="ARBA00001968"/>
    </source>
</evidence>
<evidence type="ECO:0000313" key="5">
    <source>
        <dbReference type="Proteomes" id="UP001174136"/>
    </source>
</evidence>
<dbReference type="Pfam" id="PF13359">
    <property type="entry name" value="DDE_Tnp_4"/>
    <property type="match status" value="1"/>
</dbReference>
<dbReference type="InterPro" id="IPR027806">
    <property type="entry name" value="HARBI1_dom"/>
</dbReference>
<comment type="cofactor">
    <cofactor evidence="1">
        <name>a divalent metal cation</name>
        <dbReference type="ChEBI" id="CHEBI:60240"/>
    </cofactor>
</comment>
<gene>
    <name evidence="4" type="ORF">N1851_018864</name>
</gene>
<reference evidence="4" key="1">
    <citation type="journal article" date="2023" name="Front. Mar. Sci.">
        <title>A new Merluccius polli reference genome to investigate the effects of global change in West African waters.</title>
        <authorList>
            <person name="Mateo J.L."/>
            <person name="Blanco-Fernandez C."/>
            <person name="Garcia-Vazquez E."/>
            <person name="Machado-Schiaffino G."/>
        </authorList>
    </citation>
    <scope>NUCLEOTIDE SEQUENCE</scope>
    <source>
        <strain evidence="4">C29</strain>
        <tissue evidence="4">Fin</tissue>
    </source>
</reference>
<accession>A0AA47MMB0</accession>